<evidence type="ECO:0000256" key="2">
    <source>
        <dbReference type="SAM" id="SignalP"/>
    </source>
</evidence>
<proteinExistence type="predicted"/>
<evidence type="ECO:0000256" key="1">
    <source>
        <dbReference type="SAM" id="MobiDB-lite"/>
    </source>
</evidence>
<dbReference type="EMBL" id="JAGPNK010000005">
    <property type="protein sequence ID" value="KAH7321163.1"/>
    <property type="molecule type" value="Genomic_DNA"/>
</dbReference>
<name>A0A8K0SUF7_9HYPO</name>
<keyword evidence="2" id="KW-0732">Signal</keyword>
<feature type="signal peptide" evidence="2">
    <location>
        <begin position="1"/>
        <end position="20"/>
    </location>
</feature>
<organism evidence="3 4">
    <name type="scientific">Stachybotrys elegans</name>
    <dbReference type="NCBI Taxonomy" id="80388"/>
    <lineage>
        <taxon>Eukaryota</taxon>
        <taxon>Fungi</taxon>
        <taxon>Dikarya</taxon>
        <taxon>Ascomycota</taxon>
        <taxon>Pezizomycotina</taxon>
        <taxon>Sordariomycetes</taxon>
        <taxon>Hypocreomycetidae</taxon>
        <taxon>Hypocreales</taxon>
        <taxon>Stachybotryaceae</taxon>
        <taxon>Stachybotrys</taxon>
    </lineage>
</organism>
<reference evidence="3" key="1">
    <citation type="journal article" date="2021" name="Nat. Commun.">
        <title>Genetic determinants of endophytism in the Arabidopsis root mycobiome.</title>
        <authorList>
            <person name="Mesny F."/>
            <person name="Miyauchi S."/>
            <person name="Thiergart T."/>
            <person name="Pickel B."/>
            <person name="Atanasova L."/>
            <person name="Karlsson M."/>
            <person name="Huettel B."/>
            <person name="Barry K.W."/>
            <person name="Haridas S."/>
            <person name="Chen C."/>
            <person name="Bauer D."/>
            <person name="Andreopoulos W."/>
            <person name="Pangilinan J."/>
            <person name="LaButti K."/>
            <person name="Riley R."/>
            <person name="Lipzen A."/>
            <person name="Clum A."/>
            <person name="Drula E."/>
            <person name="Henrissat B."/>
            <person name="Kohler A."/>
            <person name="Grigoriev I.V."/>
            <person name="Martin F.M."/>
            <person name="Hacquard S."/>
        </authorList>
    </citation>
    <scope>NUCLEOTIDE SEQUENCE</scope>
    <source>
        <strain evidence="3">MPI-CAGE-CH-0235</strain>
    </source>
</reference>
<comment type="caution">
    <text evidence="3">The sequence shown here is derived from an EMBL/GenBank/DDBJ whole genome shotgun (WGS) entry which is preliminary data.</text>
</comment>
<dbReference type="AlphaFoldDB" id="A0A8K0SUF7"/>
<keyword evidence="4" id="KW-1185">Reference proteome</keyword>
<feature type="chain" id="PRO_5035459263" description="Secreted protein" evidence="2">
    <location>
        <begin position="21"/>
        <end position="81"/>
    </location>
</feature>
<dbReference type="Proteomes" id="UP000813444">
    <property type="component" value="Unassembled WGS sequence"/>
</dbReference>
<feature type="region of interest" description="Disordered" evidence="1">
    <location>
        <begin position="43"/>
        <end position="81"/>
    </location>
</feature>
<evidence type="ECO:0008006" key="5">
    <source>
        <dbReference type="Google" id="ProtNLM"/>
    </source>
</evidence>
<accession>A0A8K0SUF7</accession>
<sequence>MEGWCTHRSVWVLLVIEVDCGNLVVNGQDARSEGGRRMVWRERKRKREREEEGGGSLPTLIQVEGRQAGRQKASKVRQQWA</sequence>
<evidence type="ECO:0000313" key="4">
    <source>
        <dbReference type="Proteomes" id="UP000813444"/>
    </source>
</evidence>
<gene>
    <name evidence="3" type="ORF">B0I35DRAFT_208597</name>
</gene>
<protein>
    <recommendedName>
        <fullName evidence="5">Secreted protein</fullName>
    </recommendedName>
</protein>
<evidence type="ECO:0000313" key="3">
    <source>
        <dbReference type="EMBL" id="KAH7321163.1"/>
    </source>
</evidence>